<organism evidence="2 3">
    <name type="scientific">Granulicella aggregans</name>
    <dbReference type="NCBI Taxonomy" id="474949"/>
    <lineage>
        <taxon>Bacteria</taxon>
        <taxon>Pseudomonadati</taxon>
        <taxon>Acidobacteriota</taxon>
        <taxon>Terriglobia</taxon>
        <taxon>Terriglobales</taxon>
        <taxon>Acidobacteriaceae</taxon>
        <taxon>Granulicella</taxon>
    </lineage>
</organism>
<reference evidence="2 3" key="1">
    <citation type="submission" date="2020-08" db="EMBL/GenBank/DDBJ databases">
        <title>Genomic Encyclopedia of Type Strains, Phase IV (KMG-V): Genome sequencing to study the core and pangenomes of soil and plant-associated prokaryotes.</title>
        <authorList>
            <person name="Whitman W."/>
        </authorList>
    </citation>
    <scope>NUCLEOTIDE SEQUENCE [LARGE SCALE GENOMIC DNA]</scope>
    <source>
        <strain evidence="2 3">M8UP14</strain>
    </source>
</reference>
<evidence type="ECO:0000313" key="3">
    <source>
        <dbReference type="Proteomes" id="UP000540989"/>
    </source>
</evidence>
<comment type="caution">
    <text evidence="2">The sequence shown here is derived from an EMBL/GenBank/DDBJ whole genome shotgun (WGS) entry which is preliminary data.</text>
</comment>
<proteinExistence type="predicted"/>
<dbReference type="EMBL" id="JACHIP010000053">
    <property type="protein sequence ID" value="MBB5061553.1"/>
    <property type="molecule type" value="Genomic_DNA"/>
</dbReference>
<gene>
    <name evidence="2" type="ORF">HDF16_006289</name>
</gene>
<keyword evidence="3" id="KW-1185">Reference proteome</keyword>
<evidence type="ECO:0000313" key="2">
    <source>
        <dbReference type="EMBL" id="MBB5061553.1"/>
    </source>
</evidence>
<feature type="region of interest" description="Disordered" evidence="1">
    <location>
        <begin position="1"/>
        <end position="20"/>
    </location>
</feature>
<accession>A0A7W7ZKJ9</accession>
<feature type="compositionally biased region" description="Polar residues" evidence="1">
    <location>
        <begin position="1"/>
        <end position="10"/>
    </location>
</feature>
<dbReference type="Proteomes" id="UP000540989">
    <property type="component" value="Unassembled WGS sequence"/>
</dbReference>
<sequence>MLRSQGQQCGANGEPARKTENAWSQYRELGFRMLLPIAPESQLFQS</sequence>
<dbReference type="AlphaFoldDB" id="A0A7W7ZKJ9"/>
<name>A0A7W7ZKJ9_9BACT</name>
<protein>
    <submittedName>
        <fullName evidence="2">Uncharacterized protein</fullName>
    </submittedName>
</protein>
<evidence type="ECO:0000256" key="1">
    <source>
        <dbReference type="SAM" id="MobiDB-lite"/>
    </source>
</evidence>